<dbReference type="InterPro" id="IPR012334">
    <property type="entry name" value="Pectin_lyas_fold"/>
</dbReference>
<dbReference type="Pfam" id="PF22842">
    <property type="entry name" value="Pel9A-like_beta_helix"/>
    <property type="match status" value="1"/>
</dbReference>
<dbReference type="EMBL" id="BIXY01000123">
    <property type="protein sequence ID" value="GCF11573.1"/>
    <property type="molecule type" value="Genomic_DNA"/>
</dbReference>
<evidence type="ECO:0000256" key="1">
    <source>
        <dbReference type="SAM" id="SignalP"/>
    </source>
</evidence>
<evidence type="ECO:0000259" key="2">
    <source>
        <dbReference type="Pfam" id="PF22842"/>
    </source>
</evidence>
<keyword evidence="4" id="KW-1185">Reference proteome</keyword>
<organism evidence="3 4">
    <name type="scientific">Dictyobacter arantiisoli</name>
    <dbReference type="NCBI Taxonomy" id="2014874"/>
    <lineage>
        <taxon>Bacteria</taxon>
        <taxon>Bacillati</taxon>
        <taxon>Chloroflexota</taxon>
        <taxon>Ktedonobacteria</taxon>
        <taxon>Ktedonobacterales</taxon>
        <taxon>Dictyobacteraceae</taxon>
        <taxon>Dictyobacter</taxon>
    </lineage>
</organism>
<proteinExistence type="predicted"/>
<keyword evidence="1" id="KW-0732">Signal</keyword>
<protein>
    <recommendedName>
        <fullName evidence="2">Pel9A-like right handed beta-helix region domain-containing protein</fullName>
    </recommendedName>
</protein>
<dbReference type="RefSeq" id="WP_149404400.1">
    <property type="nucleotide sequence ID" value="NZ_BIXY01000123.1"/>
</dbReference>
<gene>
    <name evidence="3" type="ORF">KDI_51370</name>
</gene>
<name>A0A5A5TKK8_9CHLR</name>
<dbReference type="AlphaFoldDB" id="A0A5A5TKK8"/>
<dbReference type="InterPro" id="IPR053868">
    <property type="entry name" value="Pel9A-like_beta_helix"/>
</dbReference>
<feature type="signal peptide" evidence="1">
    <location>
        <begin position="1"/>
        <end position="35"/>
    </location>
</feature>
<evidence type="ECO:0000313" key="3">
    <source>
        <dbReference type="EMBL" id="GCF11573.1"/>
    </source>
</evidence>
<dbReference type="InterPro" id="IPR011050">
    <property type="entry name" value="Pectin_lyase_fold/virulence"/>
</dbReference>
<accession>A0A5A5TKK8</accession>
<dbReference type="Gene3D" id="2.160.20.10">
    <property type="entry name" value="Single-stranded right-handed beta-helix, Pectin lyase-like"/>
    <property type="match status" value="1"/>
</dbReference>
<dbReference type="SUPFAM" id="SSF51126">
    <property type="entry name" value="Pectin lyase-like"/>
    <property type="match status" value="1"/>
</dbReference>
<feature type="chain" id="PRO_5022984477" description="Pel9A-like right handed beta-helix region domain-containing protein" evidence="1">
    <location>
        <begin position="36"/>
        <end position="100"/>
    </location>
</feature>
<dbReference type="OrthoDB" id="8660908at2"/>
<comment type="caution">
    <text evidence="3">The sequence shown here is derived from an EMBL/GenBank/DDBJ whole genome shotgun (WGS) entry which is preliminary data.</text>
</comment>
<sequence length="100" mass="10803">MQRQYIRIYMKGALVFSSLLAFCGESLFFSQLAHATVQATYYVSPTGSDSNSGTNMSSPFATLDHTRQVLETVNGNMTGDIVIYLSGGTFTLNGQACTTV</sequence>
<feature type="domain" description="Pel9A-like right handed beta-helix region" evidence="2">
    <location>
        <begin position="36"/>
        <end position="93"/>
    </location>
</feature>
<reference evidence="3 4" key="1">
    <citation type="submission" date="2019-01" db="EMBL/GenBank/DDBJ databases">
        <title>Draft genome sequence of Dictyobacter sp. Uno17.</title>
        <authorList>
            <person name="Wang C.M."/>
            <person name="Zheng Y."/>
            <person name="Sakai Y."/>
            <person name="Abe K."/>
            <person name="Yokota A."/>
            <person name="Yabe S."/>
        </authorList>
    </citation>
    <scope>NUCLEOTIDE SEQUENCE [LARGE SCALE GENOMIC DNA]</scope>
    <source>
        <strain evidence="3 4">Uno17</strain>
    </source>
</reference>
<evidence type="ECO:0000313" key="4">
    <source>
        <dbReference type="Proteomes" id="UP000322530"/>
    </source>
</evidence>
<dbReference type="Proteomes" id="UP000322530">
    <property type="component" value="Unassembled WGS sequence"/>
</dbReference>